<feature type="binding site" evidence="5">
    <location>
        <position position="341"/>
    </location>
    <ligand>
        <name>Zn(2+)</name>
        <dbReference type="ChEBI" id="CHEBI:29105"/>
        <note>catalytic</note>
    </ligand>
</feature>
<evidence type="ECO:0000256" key="6">
    <source>
        <dbReference type="SAM" id="SignalP"/>
    </source>
</evidence>
<dbReference type="PANTHER" id="PTHR11905:SF159">
    <property type="entry name" value="ADAM METALLOPROTEASE"/>
    <property type="match status" value="1"/>
</dbReference>
<feature type="non-terminal residue" evidence="8">
    <location>
        <position position="1"/>
    </location>
</feature>
<feature type="domain" description="Peptidase M12B" evidence="7">
    <location>
        <begin position="182"/>
        <end position="401"/>
    </location>
</feature>
<feature type="active site" evidence="5">
    <location>
        <position position="332"/>
    </location>
</feature>
<dbReference type="CDD" id="cd04272">
    <property type="entry name" value="ZnMc_salivary_gland_MPs"/>
    <property type="match status" value="1"/>
</dbReference>
<feature type="binding site" evidence="5">
    <location>
        <position position="335"/>
    </location>
    <ligand>
        <name>Zn(2+)</name>
        <dbReference type="ChEBI" id="CHEBI:29105"/>
        <note>catalytic</note>
    </ligand>
</feature>
<dbReference type="InterPro" id="IPR024079">
    <property type="entry name" value="MetalloPept_cat_dom_sf"/>
</dbReference>
<dbReference type="Pfam" id="PF13688">
    <property type="entry name" value="Reprolysin_5"/>
    <property type="match status" value="1"/>
</dbReference>
<dbReference type="PANTHER" id="PTHR11905">
    <property type="entry name" value="ADAM A DISINTEGRIN AND METALLOPROTEASE DOMAIN"/>
    <property type="match status" value="1"/>
</dbReference>
<evidence type="ECO:0000256" key="4">
    <source>
        <dbReference type="ARBA" id="ARBA00023049"/>
    </source>
</evidence>
<comment type="caution">
    <text evidence="5">Lacks conserved residue(s) required for the propagation of feature annotation.</text>
</comment>
<dbReference type="SUPFAM" id="SSF55486">
    <property type="entry name" value="Metalloproteases ('zincins'), catalytic domain"/>
    <property type="match status" value="1"/>
</dbReference>
<dbReference type="GO" id="GO:0006509">
    <property type="term" value="P:membrane protein ectodomain proteolysis"/>
    <property type="evidence" value="ECO:0007669"/>
    <property type="project" value="TreeGrafter"/>
</dbReference>
<reference evidence="8" key="1">
    <citation type="journal article" date="2017" name="Front. Cell. Infect. Microbiol.">
        <title>The Distinct Transcriptional Response of the Midgut of Amblyomma sculptum and Amblyomma aureolatum Ticks to Rickettsia rickettsii Correlates to Their Differences in Susceptibility to Infection.</title>
        <authorList>
            <person name="Martins L.A."/>
            <person name="Galletti M.F.B.M."/>
            <person name="Ribeiro J.M."/>
            <person name="Fujita A."/>
            <person name="Costa F.B."/>
            <person name="Labruna M.B."/>
            <person name="Daffre S."/>
            <person name="Fogaca A.C."/>
        </authorList>
    </citation>
    <scope>NUCLEOTIDE SEQUENCE</scope>
</reference>
<proteinExistence type="evidence at transcript level"/>
<accession>A0A1E1XEQ8</accession>
<organism evidence="8">
    <name type="scientific">Amblyomma aureolatum</name>
    <dbReference type="NCBI Taxonomy" id="187763"/>
    <lineage>
        <taxon>Eukaryota</taxon>
        <taxon>Metazoa</taxon>
        <taxon>Ecdysozoa</taxon>
        <taxon>Arthropoda</taxon>
        <taxon>Chelicerata</taxon>
        <taxon>Arachnida</taxon>
        <taxon>Acari</taxon>
        <taxon>Parasitiformes</taxon>
        <taxon>Ixodida</taxon>
        <taxon>Ixodoidea</taxon>
        <taxon>Ixodidae</taxon>
        <taxon>Amblyomminae</taxon>
        <taxon>Amblyomma</taxon>
    </lineage>
</organism>
<keyword evidence="5" id="KW-0479">Metal-binding</keyword>
<keyword evidence="6" id="KW-0732">Signal</keyword>
<dbReference type="GO" id="GO:0046872">
    <property type="term" value="F:metal ion binding"/>
    <property type="evidence" value="ECO:0007669"/>
    <property type="project" value="UniProtKB-KW"/>
</dbReference>
<keyword evidence="4 8" id="KW-0482">Metalloprotease</keyword>
<protein>
    <submittedName>
        <fullName evidence="8">Putative secreted metalloprotease</fullName>
    </submittedName>
</protein>
<evidence type="ECO:0000256" key="5">
    <source>
        <dbReference type="PROSITE-ProRule" id="PRU00276"/>
    </source>
</evidence>
<keyword evidence="3 5" id="KW-0862">Zinc</keyword>
<sequence length="517" mass="57945">YPNLPNMQFVSLVLLFIMPMKVRLAGSPKPRIVYPRLLEERTSDGRIVIHVQDDLTLYLRKASVAAPTMRLLTEENGQPFTLFYTGADIDRELYEDEEKIASVVVTTHINGVHMEGLVGPQHRIEPMPISGRELDGAIPHAVYEIVQEESLDKIAFNKAKPVTDWKLYQEWHTEPQKVPDDVTVEVFFVVDNPHSSRFSSHEGLLSYLCVMINSVNLRYSTTAFPRIQFLVTGADISKNESYVDLHPVYKEYMYDVRTLRNLMGYAFENNQKFGDPDVVYLMTGREVYTVFNGSFKEGQGISYVSGICTYSKVALGEDNPGLYSGTYTLAHELGHVLGAEHDGQGPATTGHPGALSCPWDHGYIMSYVNNGPSHHQFSVCSLKQIQYVVSRAGEACWATKSAGYVVNGQYPGSLVPSVAFCKGEVADKDATIDNITVSATTCKVRCHYYKPYLWDSGLGYSVTQKYYYYRDFDALDYMSCGGAKVCIQGRCRDNPSMRPSTAIQCTQLLPKRMGSQM</sequence>
<feature type="signal peptide" evidence="6">
    <location>
        <begin position="1"/>
        <end position="25"/>
    </location>
</feature>
<name>A0A1E1XEQ8_9ACAR</name>
<keyword evidence="1 8" id="KW-0645">Protease</keyword>
<evidence type="ECO:0000256" key="1">
    <source>
        <dbReference type="ARBA" id="ARBA00022670"/>
    </source>
</evidence>
<feature type="binding site" evidence="5">
    <location>
        <position position="331"/>
    </location>
    <ligand>
        <name>Zn(2+)</name>
        <dbReference type="ChEBI" id="CHEBI:29105"/>
        <note>catalytic</note>
    </ligand>
</feature>
<dbReference type="Gene3D" id="3.40.390.10">
    <property type="entry name" value="Collagenase (Catalytic Domain)"/>
    <property type="match status" value="1"/>
</dbReference>
<evidence type="ECO:0000256" key="2">
    <source>
        <dbReference type="ARBA" id="ARBA00022801"/>
    </source>
</evidence>
<dbReference type="EMBL" id="GFAC01001441">
    <property type="protein sequence ID" value="JAT97747.1"/>
    <property type="molecule type" value="mRNA"/>
</dbReference>
<evidence type="ECO:0000259" key="7">
    <source>
        <dbReference type="PROSITE" id="PS50215"/>
    </source>
</evidence>
<keyword evidence="2" id="KW-0378">Hydrolase</keyword>
<dbReference type="InterPro" id="IPR001590">
    <property type="entry name" value="Peptidase_M12B"/>
</dbReference>
<dbReference type="AlphaFoldDB" id="A0A1E1XEQ8"/>
<evidence type="ECO:0000313" key="8">
    <source>
        <dbReference type="EMBL" id="JAT97747.1"/>
    </source>
</evidence>
<dbReference type="PROSITE" id="PS50215">
    <property type="entry name" value="ADAM_MEPRO"/>
    <property type="match status" value="1"/>
</dbReference>
<feature type="chain" id="PRO_5009116085" evidence="6">
    <location>
        <begin position="26"/>
        <end position="517"/>
    </location>
</feature>
<evidence type="ECO:0000256" key="3">
    <source>
        <dbReference type="ARBA" id="ARBA00022833"/>
    </source>
</evidence>
<dbReference type="InterPro" id="IPR034030">
    <property type="entry name" value="ZnMc_salivary_gland_MPs"/>
</dbReference>
<dbReference type="GO" id="GO:0004222">
    <property type="term" value="F:metalloendopeptidase activity"/>
    <property type="evidence" value="ECO:0007669"/>
    <property type="project" value="InterPro"/>
</dbReference>